<dbReference type="STRING" id="104452.A0A0L7L7I3"/>
<keyword evidence="5" id="KW-0378">Hydrolase</keyword>
<keyword evidence="9" id="KW-1185">Reference proteome</keyword>
<dbReference type="InterPro" id="IPR001563">
    <property type="entry name" value="Peptidase_S10"/>
</dbReference>
<sequence length="388" mass="44428">AFLIAVPLQAVTVPICPTNKIAPHRRHITNWDYGKGRTFGAFYDLLAPNSLQFQDDAPPMNDLQEQPQEDDPDDCGEIEDYDENDLSSITPQVQRRQGQDKTFFPGVYRPPHTYPTRPPPNTRPQRPQRPPFPNYPPTRPPYWSGGTSKRRIALVWLGVPQGTSWGHRPRDPLQPTTKPPLQYNPYKAALRKSPLMRQRAHGYLQVRPGVHLFYQLYYANGTKAGAATRPLLIWIQGGPGFAASGVGNFAEIGPLDMDFQPRNHTWVKERNVLLIDHPVGTGFSYAVNDSLLVKTDRDLEINKESYDKAATLDYELFRAINKDSFINFNNVNGESPYTALEYLNAKMNHYVKPTLRNVNQSIRWRYLSHKSHHNLKDHFLVPTFSFRK</sequence>
<feature type="compositionally biased region" description="Acidic residues" evidence="7">
    <location>
        <begin position="67"/>
        <end position="85"/>
    </location>
</feature>
<evidence type="ECO:0000256" key="2">
    <source>
        <dbReference type="ARBA" id="ARBA00022645"/>
    </source>
</evidence>
<keyword evidence="2 8" id="KW-0121">Carboxypeptidase</keyword>
<dbReference type="PANTHER" id="PTHR11802">
    <property type="entry name" value="SERINE PROTEASE FAMILY S10 SERINE CARBOXYPEPTIDASE"/>
    <property type="match status" value="1"/>
</dbReference>
<organism evidence="8 9">
    <name type="scientific">Operophtera brumata</name>
    <name type="common">Winter moth</name>
    <name type="synonym">Phalaena brumata</name>
    <dbReference type="NCBI Taxonomy" id="104452"/>
    <lineage>
        <taxon>Eukaryota</taxon>
        <taxon>Metazoa</taxon>
        <taxon>Ecdysozoa</taxon>
        <taxon>Arthropoda</taxon>
        <taxon>Hexapoda</taxon>
        <taxon>Insecta</taxon>
        <taxon>Pterygota</taxon>
        <taxon>Neoptera</taxon>
        <taxon>Endopterygota</taxon>
        <taxon>Lepidoptera</taxon>
        <taxon>Glossata</taxon>
        <taxon>Ditrysia</taxon>
        <taxon>Geometroidea</taxon>
        <taxon>Geometridae</taxon>
        <taxon>Larentiinae</taxon>
        <taxon>Operophtera</taxon>
    </lineage>
</organism>
<comment type="similarity">
    <text evidence="1">Belongs to the peptidase S10 family.</text>
</comment>
<evidence type="ECO:0000313" key="8">
    <source>
        <dbReference type="EMBL" id="KOB71330.1"/>
    </source>
</evidence>
<gene>
    <name evidence="8" type="ORF">OBRU01_13216</name>
</gene>
<dbReference type="EMBL" id="JTDY01002482">
    <property type="protein sequence ID" value="KOB71330.1"/>
    <property type="molecule type" value="Genomic_DNA"/>
</dbReference>
<dbReference type="Gene3D" id="3.40.50.1820">
    <property type="entry name" value="alpha/beta hydrolase"/>
    <property type="match status" value="1"/>
</dbReference>
<evidence type="ECO:0000256" key="3">
    <source>
        <dbReference type="ARBA" id="ARBA00022670"/>
    </source>
</evidence>
<evidence type="ECO:0000256" key="1">
    <source>
        <dbReference type="ARBA" id="ARBA00009431"/>
    </source>
</evidence>
<reference evidence="8 9" key="1">
    <citation type="journal article" date="2015" name="Genome Biol. Evol.">
        <title>The genome of winter moth (Operophtera brumata) provides a genomic perspective on sexual dimorphism and phenology.</title>
        <authorList>
            <person name="Derks M.F."/>
            <person name="Smit S."/>
            <person name="Salis L."/>
            <person name="Schijlen E."/>
            <person name="Bossers A."/>
            <person name="Mateman C."/>
            <person name="Pijl A.S."/>
            <person name="de Ridder D."/>
            <person name="Groenen M.A."/>
            <person name="Visser M.E."/>
            <person name="Megens H.J."/>
        </authorList>
    </citation>
    <scope>NUCLEOTIDE SEQUENCE [LARGE SCALE GENOMIC DNA]</scope>
    <source>
        <strain evidence="8">WM2013NL</strain>
        <tissue evidence="8">Head and thorax</tissue>
    </source>
</reference>
<dbReference type="PANTHER" id="PTHR11802:SF3">
    <property type="entry name" value="RETINOID-INDUCIBLE SERINE CARBOXYPEPTIDASE"/>
    <property type="match status" value="1"/>
</dbReference>
<dbReference type="GO" id="GO:0004185">
    <property type="term" value="F:serine-type carboxypeptidase activity"/>
    <property type="evidence" value="ECO:0007669"/>
    <property type="project" value="InterPro"/>
</dbReference>
<dbReference type="InterPro" id="IPR029058">
    <property type="entry name" value="AB_hydrolase_fold"/>
</dbReference>
<feature type="compositionally biased region" description="Polar residues" evidence="7">
    <location>
        <begin position="86"/>
        <end position="96"/>
    </location>
</feature>
<dbReference type="Pfam" id="PF00450">
    <property type="entry name" value="Peptidase_S10"/>
    <property type="match status" value="1"/>
</dbReference>
<evidence type="ECO:0000256" key="7">
    <source>
        <dbReference type="SAM" id="MobiDB-lite"/>
    </source>
</evidence>
<feature type="region of interest" description="Disordered" evidence="7">
    <location>
        <begin position="164"/>
        <end position="183"/>
    </location>
</feature>
<dbReference type="GO" id="GO:0006508">
    <property type="term" value="P:proteolysis"/>
    <property type="evidence" value="ECO:0007669"/>
    <property type="project" value="UniProtKB-KW"/>
</dbReference>
<keyword evidence="6" id="KW-0325">Glycoprotein</keyword>
<comment type="caution">
    <text evidence="8">The sequence shown here is derived from an EMBL/GenBank/DDBJ whole genome shotgun (WGS) entry which is preliminary data.</text>
</comment>
<feature type="compositionally biased region" description="Pro residues" evidence="7">
    <location>
        <begin position="112"/>
        <end position="140"/>
    </location>
</feature>
<keyword evidence="3" id="KW-0645">Protease</keyword>
<evidence type="ECO:0000313" key="9">
    <source>
        <dbReference type="Proteomes" id="UP000037510"/>
    </source>
</evidence>
<feature type="non-terminal residue" evidence="8">
    <location>
        <position position="1"/>
    </location>
</feature>
<evidence type="ECO:0000256" key="5">
    <source>
        <dbReference type="ARBA" id="ARBA00022801"/>
    </source>
</evidence>
<accession>A0A0L7L7I3</accession>
<dbReference type="AlphaFoldDB" id="A0A0L7L7I3"/>
<feature type="region of interest" description="Disordered" evidence="7">
    <location>
        <begin position="52"/>
        <end position="144"/>
    </location>
</feature>
<evidence type="ECO:0000256" key="6">
    <source>
        <dbReference type="ARBA" id="ARBA00023180"/>
    </source>
</evidence>
<dbReference type="SUPFAM" id="SSF53474">
    <property type="entry name" value="alpha/beta-Hydrolases"/>
    <property type="match status" value="1"/>
</dbReference>
<protein>
    <submittedName>
        <fullName evidence="8">Carboxypeptidase C</fullName>
    </submittedName>
</protein>
<proteinExistence type="inferred from homology"/>
<dbReference type="Proteomes" id="UP000037510">
    <property type="component" value="Unassembled WGS sequence"/>
</dbReference>
<keyword evidence="4" id="KW-0732">Signal</keyword>
<name>A0A0L7L7I3_OPEBR</name>
<evidence type="ECO:0000256" key="4">
    <source>
        <dbReference type="ARBA" id="ARBA00022729"/>
    </source>
</evidence>